<accession>A0A7U2FF79</accession>
<proteinExistence type="predicted"/>
<evidence type="ECO:0000313" key="2">
    <source>
        <dbReference type="Proteomes" id="UP000663193"/>
    </source>
</evidence>
<name>A0A7U2FF79_PHANO</name>
<dbReference type="EMBL" id="CP069035">
    <property type="protein sequence ID" value="QRD01915.1"/>
    <property type="molecule type" value="Genomic_DNA"/>
</dbReference>
<dbReference type="VEuPathDB" id="FungiDB:JI435_417370"/>
<protein>
    <submittedName>
        <fullName evidence="1">Uncharacterized protein</fullName>
    </submittedName>
</protein>
<dbReference type="AlphaFoldDB" id="A0A7U2FF79"/>
<keyword evidence="2" id="KW-1185">Reference proteome</keyword>
<gene>
    <name evidence="1" type="ORF">JI435_417370</name>
</gene>
<evidence type="ECO:0000313" key="1">
    <source>
        <dbReference type="EMBL" id="QRD01915.1"/>
    </source>
</evidence>
<dbReference type="Proteomes" id="UP000663193">
    <property type="component" value="Chromosome 13"/>
</dbReference>
<reference evidence="2" key="1">
    <citation type="journal article" date="2021" name="BMC Genomics">
        <title>Chromosome-level genome assembly and manually-curated proteome of model necrotroph Parastagonospora nodorum Sn15 reveals a genome-wide trove of candidate effector homologs, and redundancy of virulence-related functions within an accessory chromosome.</title>
        <authorList>
            <person name="Bertazzoni S."/>
            <person name="Jones D.A.B."/>
            <person name="Phan H.T."/>
            <person name="Tan K.-C."/>
            <person name="Hane J.K."/>
        </authorList>
    </citation>
    <scope>NUCLEOTIDE SEQUENCE [LARGE SCALE GENOMIC DNA]</scope>
    <source>
        <strain evidence="2">SN15 / ATCC MYA-4574 / FGSC 10173)</strain>
    </source>
</reference>
<organism evidence="1 2">
    <name type="scientific">Phaeosphaeria nodorum (strain SN15 / ATCC MYA-4574 / FGSC 10173)</name>
    <name type="common">Glume blotch fungus</name>
    <name type="synonym">Parastagonospora nodorum</name>
    <dbReference type="NCBI Taxonomy" id="321614"/>
    <lineage>
        <taxon>Eukaryota</taxon>
        <taxon>Fungi</taxon>
        <taxon>Dikarya</taxon>
        <taxon>Ascomycota</taxon>
        <taxon>Pezizomycotina</taxon>
        <taxon>Dothideomycetes</taxon>
        <taxon>Pleosporomycetidae</taxon>
        <taxon>Pleosporales</taxon>
        <taxon>Pleosporineae</taxon>
        <taxon>Phaeosphaeriaceae</taxon>
        <taxon>Parastagonospora</taxon>
    </lineage>
</organism>
<sequence length="51" mass="5539">MLASGEWLHMTSHEQSCCSAIGTETQAWSAKADTIHVGCSSLVKRLCFAVR</sequence>